<keyword evidence="2" id="KW-0732">Signal</keyword>
<evidence type="ECO:0000313" key="4">
    <source>
        <dbReference type="Proteomes" id="UP001153620"/>
    </source>
</evidence>
<feature type="compositionally biased region" description="Low complexity" evidence="1">
    <location>
        <begin position="105"/>
        <end position="116"/>
    </location>
</feature>
<evidence type="ECO:0000256" key="1">
    <source>
        <dbReference type="SAM" id="MobiDB-lite"/>
    </source>
</evidence>
<dbReference type="Proteomes" id="UP001153620">
    <property type="component" value="Chromosome 1"/>
</dbReference>
<feature type="compositionally biased region" description="Low complexity" evidence="1">
    <location>
        <begin position="174"/>
        <end position="235"/>
    </location>
</feature>
<reference evidence="3" key="2">
    <citation type="submission" date="2022-10" db="EMBL/GenBank/DDBJ databases">
        <authorList>
            <consortium name="ENA_rothamsted_submissions"/>
            <consortium name="culmorum"/>
            <person name="King R."/>
        </authorList>
    </citation>
    <scope>NUCLEOTIDE SEQUENCE</scope>
</reference>
<reference evidence="3" key="1">
    <citation type="submission" date="2022-01" db="EMBL/GenBank/DDBJ databases">
        <authorList>
            <person name="King R."/>
        </authorList>
    </citation>
    <scope>NUCLEOTIDE SEQUENCE</scope>
</reference>
<organism evidence="3 4">
    <name type="scientific">Chironomus riparius</name>
    <dbReference type="NCBI Taxonomy" id="315576"/>
    <lineage>
        <taxon>Eukaryota</taxon>
        <taxon>Metazoa</taxon>
        <taxon>Ecdysozoa</taxon>
        <taxon>Arthropoda</taxon>
        <taxon>Hexapoda</taxon>
        <taxon>Insecta</taxon>
        <taxon>Pterygota</taxon>
        <taxon>Neoptera</taxon>
        <taxon>Endopterygota</taxon>
        <taxon>Diptera</taxon>
        <taxon>Nematocera</taxon>
        <taxon>Chironomoidea</taxon>
        <taxon>Chironomidae</taxon>
        <taxon>Chironominae</taxon>
        <taxon>Chironomus</taxon>
    </lineage>
</organism>
<evidence type="ECO:0000256" key="2">
    <source>
        <dbReference type="SAM" id="SignalP"/>
    </source>
</evidence>
<protein>
    <submittedName>
        <fullName evidence="3">Uncharacterized protein</fullName>
    </submittedName>
</protein>
<dbReference type="OrthoDB" id="7799670at2759"/>
<feature type="compositionally biased region" description="Low complexity" evidence="1">
    <location>
        <begin position="51"/>
        <end position="91"/>
    </location>
</feature>
<feature type="chain" id="PRO_5040402645" evidence="2">
    <location>
        <begin position="21"/>
        <end position="853"/>
    </location>
</feature>
<feature type="compositionally biased region" description="Polar residues" evidence="1">
    <location>
        <begin position="92"/>
        <end position="102"/>
    </location>
</feature>
<gene>
    <name evidence="3" type="ORF">CHIRRI_LOCUS1069</name>
</gene>
<feature type="compositionally biased region" description="Low complexity" evidence="1">
    <location>
        <begin position="32"/>
        <end position="43"/>
    </location>
</feature>
<feature type="region of interest" description="Disordered" evidence="1">
    <location>
        <begin position="18"/>
        <end position="242"/>
    </location>
</feature>
<accession>A0A9N9RJW0</accession>
<dbReference type="EMBL" id="OU895877">
    <property type="protein sequence ID" value="CAG9798084.1"/>
    <property type="molecule type" value="Genomic_DNA"/>
</dbReference>
<keyword evidence="4" id="KW-1185">Reference proteome</keyword>
<proteinExistence type="predicted"/>
<evidence type="ECO:0000313" key="3">
    <source>
        <dbReference type="EMBL" id="CAG9798084.1"/>
    </source>
</evidence>
<sequence>MKGINIAIFVLLLISSNTDAKGGRGSSGGSRGSSSRGSSSRGSSSGGGWFGSSRSSPSYSSPSYSRPSPSYTYSAPSPSYTYSRPSPSPSYTHNSPSPSYGWNTGGSSPSGSSFGSNTASKPSSTNYGWNVGSNTGSTNTGLKPGTNIGWNYNNPSAPVGPPPSYPGMQNRPVPSHNSPPSYSPSYNNPPAYSPSHFNSPSYNSPSYRPSPSYSPSYSSPSYNSRPSPSYGSGSNIPRTNVYGTHSSSPGYYTNSHQNYYGNTFGSQGVPGNTYISNNYYGNQRSGGSGFLTNAMFYGAGMHSGYGWGRSSGYNNYGHNGYYGNSGYGNSYGYSRRQWDEEEDRKWRQTTRAPYFENKVPGEDKILPASAVIGAATAFGLASLLPLNVPSNKPLMYCNNTDLMQSQIQINNEYIYHCINGSIVVSCLKHSDDNLTLNIVKDQIQADLNQTKDIMNQTEVIGNQTGQILTQLNLVEPFFNQTKALLNTTESKCSGNVVIMECDLSDEEVTGNLYCKKGTLMSKNLIFCNATTLLNGTMIVNGTSINTTTSILNCFEGQVPEKQASFIPTTTQAPVTTTERSLSFGARAHMFFLSIIGKDDIVNQKQKAEDIPQLSDNETWIPEALTLPPETTTESTTTTTTTEAPFEWMMIVKNFQYPNGTFGTTHSPVPKFLFDARVLMNDVLTSMGSTTTIDPNWFKLYKTTTELPIETTESTTTEAPFEWMMAVPKEYENGTYGTTLRPVPKELIEVQDNIRRLLNRMSSESTTSNPLWIKVYKTTESSNVTAIESVSSSTADDESYEWMRRKLQQGSDGIELEPVPEDELKITQMHNYTIPLDWVKVPKNKTMETSTLNP</sequence>
<name>A0A9N9RJW0_9DIPT</name>
<dbReference type="AlphaFoldDB" id="A0A9N9RJW0"/>
<feature type="signal peptide" evidence="2">
    <location>
        <begin position="1"/>
        <end position="20"/>
    </location>
</feature>
<feature type="compositionally biased region" description="Polar residues" evidence="1">
    <location>
        <begin position="117"/>
        <end position="141"/>
    </location>
</feature>